<dbReference type="Pfam" id="PF13560">
    <property type="entry name" value="HTH_31"/>
    <property type="match status" value="1"/>
</dbReference>
<proteinExistence type="predicted"/>
<dbReference type="PANTHER" id="PTHR12631">
    <property type="entry name" value="ALPHA-L-IDURONIDASE"/>
    <property type="match status" value="1"/>
</dbReference>
<keyword evidence="3" id="KW-1185">Reference proteome</keyword>
<dbReference type="RefSeq" id="WP_387720888.1">
    <property type="nucleotide sequence ID" value="NZ_JBIAPI010000006.1"/>
</dbReference>
<dbReference type="InterPro" id="IPR010982">
    <property type="entry name" value="Lambda_DNA-bd_dom_sf"/>
</dbReference>
<evidence type="ECO:0000313" key="2">
    <source>
        <dbReference type="EMBL" id="MFF3226002.1"/>
    </source>
</evidence>
<gene>
    <name evidence="2" type="ORF">ACFYV7_24605</name>
</gene>
<dbReference type="EMBL" id="JBIAPI010000006">
    <property type="protein sequence ID" value="MFF3226002.1"/>
    <property type="molecule type" value="Genomic_DNA"/>
</dbReference>
<feature type="transmembrane region" description="Helical" evidence="1">
    <location>
        <begin position="186"/>
        <end position="205"/>
    </location>
</feature>
<comment type="caution">
    <text evidence="2">The sequence shown here is derived from an EMBL/GenBank/DDBJ whole genome shotgun (WGS) entry which is preliminary data.</text>
</comment>
<dbReference type="InterPro" id="IPR017853">
    <property type="entry name" value="GH"/>
</dbReference>
<keyword evidence="1" id="KW-0812">Transmembrane</keyword>
<keyword evidence="1" id="KW-1133">Transmembrane helix</keyword>
<dbReference type="SUPFAM" id="SSF47413">
    <property type="entry name" value="lambda repressor-like DNA-binding domains"/>
    <property type="match status" value="1"/>
</dbReference>
<dbReference type="PANTHER" id="PTHR12631:SF10">
    <property type="entry name" value="BETA-XYLOSIDASE-LIKE PROTEIN-RELATED"/>
    <property type="match status" value="1"/>
</dbReference>
<dbReference type="Gene3D" id="3.20.20.80">
    <property type="entry name" value="Glycosidases"/>
    <property type="match status" value="1"/>
</dbReference>
<dbReference type="InterPro" id="IPR001387">
    <property type="entry name" value="Cro/C1-type_HTH"/>
</dbReference>
<dbReference type="SUPFAM" id="SSF51445">
    <property type="entry name" value="(Trans)glycosidases"/>
    <property type="match status" value="1"/>
</dbReference>
<evidence type="ECO:0000313" key="3">
    <source>
        <dbReference type="Proteomes" id="UP001601948"/>
    </source>
</evidence>
<accession>A0ABW6QXL0</accession>
<reference evidence="2 3" key="1">
    <citation type="submission" date="2024-10" db="EMBL/GenBank/DDBJ databases">
        <title>The Natural Products Discovery Center: Release of the First 8490 Sequenced Strains for Exploring Actinobacteria Biosynthetic Diversity.</title>
        <authorList>
            <person name="Kalkreuter E."/>
            <person name="Kautsar S.A."/>
            <person name="Yang D."/>
            <person name="Bader C.D."/>
            <person name="Teijaro C.N."/>
            <person name="Fluegel L."/>
            <person name="Davis C.M."/>
            <person name="Simpson J.R."/>
            <person name="Lauterbach L."/>
            <person name="Steele A.D."/>
            <person name="Gui C."/>
            <person name="Meng S."/>
            <person name="Li G."/>
            <person name="Viehrig K."/>
            <person name="Ye F."/>
            <person name="Su P."/>
            <person name="Kiefer A.F."/>
            <person name="Nichols A."/>
            <person name="Cepeda A.J."/>
            <person name="Yan W."/>
            <person name="Fan B."/>
            <person name="Jiang Y."/>
            <person name="Adhikari A."/>
            <person name="Zheng C.-J."/>
            <person name="Schuster L."/>
            <person name="Cowan T.M."/>
            <person name="Smanski M.J."/>
            <person name="Chevrette M.G."/>
            <person name="De Carvalho L.P.S."/>
            <person name="Shen B."/>
        </authorList>
    </citation>
    <scope>NUCLEOTIDE SEQUENCE [LARGE SCALE GENOMIC DNA]</scope>
    <source>
        <strain evidence="2 3">NPDC003040</strain>
    </source>
</reference>
<evidence type="ECO:0000256" key="1">
    <source>
        <dbReference type="SAM" id="Phobius"/>
    </source>
</evidence>
<protein>
    <submittedName>
        <fullName evidence="2">Helix-turn-helix domain-containing protein</fullName>
    </submittedName>
</protein>
<dbReference type="InterPro" id="IPR051923">
    <property type="entry name" value="Glycosyl_Hydrolase_39"/>
</dbReference>
<sequence>MTNYLAMTQGSRRGLAGWMPRTVIVMTVRRTEQACRVDDSGGKGCRAVRHPDMYKPVLIRRFAAAWDAGCHTGSRDRQRGRSMVVSGTNDELARHLAELKGRSELSYTELGRKTHTSSSTLHRYCTGKTVPPDYHAVVRIAVACEATDKDLIDLLRHWRIAKNPNIASPVPESVPFSRKKRRLRGLAGAAVALFVVALLATAASAPHTPHTGATQHIDGPSWQKENLVDPRLFGVTAASRSGSMPAFRIGSLRFWDSGTRWAGLEPQPDVYEWTVLDRLVTGAQQAGLPTTLVLGGTPAWAAPNGPKAPYGDGSRSAPPDDLTAWDGFVRTLVTRYSGRIEAYEVWVHANDARYYSGSTETLVEMTRRASGVIKAADPKAVVVCPSITGLWTDEGRRVLRRFAELRGYDHCDVAGLNLHQRQALDPPETMVDLLRQIDHAMHDAGVHPTLWNTGVTYEYVREKPLDERRAIDYATRFYLVALYGSNFSLARTYFYSWGSMRLPIVLQGVGGPPTQAALAVEELQRWLSHTTSRSCGQGLAINLPSNVWQCEFATTDRRLLVIRWTHIGTATTTAASLAEEVRHLDGTSRPLRPGDTVHISETPVLIAHRQS</sequence>
<keyword evidence="1" id="KW-0472">Membrane</keyword>
<organism evidence="2 3">
    <name type="scientific">Nocardia suismassiliense</name>
    <dbReference type="NCBI Taxonomy" id="2077092"/>
    <lineage>
        <taxon>Bacteria</taxon>
        <taxon>Bacillati</taxon>
        <taxon>Actinomycetota</taxon>
        <taxon>Actinomycetes</taxon>
        <taxon>Mycobacteriales</taxon>
        <taxon>Nocardiaceae</taxon>
        <taxon>Nocardia</taxon>
    </lineage>
</organism>
<dbReference type="CDD" id="cd00093">
    <property type="entry name" value="HTH_XRE"/>
    <property type="match status" value="1"/>
</dbReference>
<dbReference type="Proteomes" id="UP001601948">
    <property type="component" value="Unassembled WGS sequence"/>
</dbReference>
<name>A0ABW6QXL0_9NOCA</name>